<dbReference type="InterPro" id="IPR050382">
    <property type="entry name" value="MFS_Na/Anion_cotransporter"/>
</dbReference>
<evidence type="ECO:0000256" key="5">
    <source>
        <dbReference type="SAM" id="Phobius"/>
    </source>
</evidence>
<dbReference type="PROSITE" id="PS50850">
    <property type="entry name" value="MFS"/>
    <property type="match status" value="1"/>
</dbReference>
<dbReference type="InterPro" id="IPR036259">
    <property type="entry name" value="MFS_trans_sf"/>
</dbReference>
<evidence type="ECO:0000313" key="8">
    <source>
        <dbReference type="Proteomes" id="UP000075950"/>
    </source>
</evidence>
<accession>A0A144MN63</accession>
<dbReference type="GO" id="GO:0022857">
    <property type="term" value="F:transmembrane transporter activity"/>
    <property type="evidence" value="ECO:0007669"/>
    <property type="project" value="InterPro"/>
</dbReference>
<dbReference type="EMBL" id="CP014869">
    <property type="protein sequence ID" value="AMT95240.1"/>
    <property type="molecule type" value="Genomic_DNA"/>
</dbReference>
<dbReference type="CDD" id="cd17319">
    <property type="entry name" value="MFS_ExuT_GudP_like"/>
    <property type="match status" value="1"/>
</dbReference>
<keyword evidence="3 5" id="KW-1133">Transmembrane helix</keyword>
<feature type="transmembrane region" description="Helical" evidence="5">
    <location>
        <begin position="75"/>
        <end position="102"/>
    </location>
</feature>
<feature type="domain" description="Major facilitator superfamily (MFS) profile" evidence="6">
    <location>
        <begin position="5"/>
        <end position="415"/>
    </location>
</feature>
<feature type="transmembrane region" description="Helical" evidence="5">
    <location>
        <begin position="298"/>
        <end position="320"/>
    </location>
</feature>
<protein>
    <submittedName>
        <fullName evidence="7">MFS transporter</fullName>
    </submittedName>
</protein>
<feature type="transmembrane region" description="Helical" evidence="5">
    <location>
        <begin position="155"/>
        <end position="177"/>
    </location>
</feature>
<organism evidence="7 8">
    <name type="scientific">Brevibacterium linens</name>
    <dbReference type="NCBI Taxonomy" id="1703"/>
    <lineage>
        <taxon>Bacteria</taxon>
        <taxon>Bacillati</taxon>
        <taxon>Actinomycetota</taxon>
        <taxon>Actinomycetes</taxon>
        <taxon>Micrococcales</taxon>
        <taxon>Brevibacteriaceae</taxon>
        <taxon>Brevibacterium</taxon>
    </lineage>
</organism>
<feature type="transmembrane region" description="Helical" evidence="5">
    <location>
        <begin position="42"/>
        <end position="63"/>
    </location>
</feature>
<comment type="subcellular location">
    <subcellularLocation>
        <location evidence="1">Cell membrane</location>
        <topology evidence="1">Multi-pass membrane protein</topology>
    </subcellularLocation>
</comment>
<dbReference type="SUPFAM" id="SSF103473">
    <property type="entry name" value="MFS general substrate transporter"/>
    <property type="match status" value="1"/>
</dbReference>
<name>A0A144MN63_BRELN</name>
<feature type="transmembrane region" description="Helical" evidence="5">
    <location>
        <begin position="363"/>
        <end position="383"/>
    </location>
</feature>
<evidence type="ECO:0000256" key="4">
    <source>
        <dbReference type="ARBA" id="ARBA00023136"/>
    </source>
</evidence>
<dbReference type="Pfam" id="PF07690">
    <property type="entry name" value="MFS_1"/>
    <property type="match status" value="1"/>
</dbReference>
<dbReference type="AlphaFoldDB" id="A0A144MN63"/>
<proteinExistence type="predicted"/>
<dbReference type="PANTHER" id="PTHR11662">
    <property type="entry name" value="SOLUTE CARRIER FAMILY 17"/>
    <property type="match status" value="1"/>
</dbReference>
<evidence type="ECO:0000256" key="1">
    <source>
        <dbReference type="ARBA" id="ARBA00004651"/>
    </source>
</evidence>
<dbReference type="InterPro" id="IPR020846">
    <property type="entry name" value="MFS_dom"/>
</dbReference>
<evidence type="ECO:0000259" key="6">
    <source>
        <dbReference type="PROSITE" id="PS50850"/>
    </source>
</evidence>
<dbReference type="GO" id="GO:0005886">
    <property type="term" value="C:plasma membrane"/>
    <property type="evidence" value="ECO:0007669"/>
    <property type="project" value="UniProtKB-SubCell"/>
</dbReference>
<dbReference type="InterPro" id="IPR011701">
    <property type="entry name" value="MFS"/>
</dbReference>
<feature type="transmembrane region" description="Helical" evidence="5">
    <location>
        <begin position="227"/>
        <end position="248"/>
    </location>
</feature>
<gene>
    <name evidence="7" type="ORF">A2T55_01185</name>
</gene>
<dbReference type="PANTHER" id="PTHR11662:SF399">
    <property type="entry name" value="FI19708P1-RELATED"/>
    <property type="match status" value="1"/>
</dbReference>
<feature type="transmembrane region" description="Helical" evidence="5">
    <location>
        <begin position="389"/>
        <end position="415"/>
    </location>
</feature>
<keyword evidence="4 5" id="KW-0472">Membrane</keyword>
<dbReference type="Gene3D" id="1.20.1250.20">
    <property type="entry name" value="MFS general substrate transporter like domains"/>
    <property type="match status" value="2"/>
</dbReference>
<evidence type="ECO:0000256" key="3">
    <source>
        <dbReference type="ARBA" id="ARBA00022989"/>
    </source>
</evidence>
<dbReference type="KEGG" id="bly:A2T55_01185"/>
<dbReference type="Proteomes" id="UP000075950">
    <property type="component" value="Chromosome"/>
</dbReference>
<evidence type="ECO:0000313" key="7">
    <source>
        <dbReference type="EMBL" id="AMT95240.1"/>
    </source>
</evidence>
<feature type="transmembrane region" description="Helical" evidence="5">
    <location>
        <begin position="268"/>
        <end position="286"/>
    </location>
</feature>
<feature type="transmembrane region" description="Helical" evidence="5">
    <location>
        <begin position="326"/>
        <end position="351"/>
    </location>
</feature>
<keyword evidence="2 5" id="KW-0812">Transmembrane</keyword>
<sequence>MRWAIAIVLFFGVLINYIDRSSIAVAEGHIREDFGLSAGEMGIVLSSFGWSYVLMQIPAGLLLDKIGIKWVFRVATIMWSVSCFLTAIISGTGLLILARIILGAAESPIFPGAMKATGYWFPRSERGTATAIFDSGQRLSNVVGFPLVAMAVVTFGWRGAFVAMGILSLIYVVIFYLRYRDPKEMNQAGKLKDTELDYIRTGGAQDEDAPRPNPLANLGYILKQRKVWGMSIGLGCAGYTQWMLLTWLPGYLQSEMGMSVMSSGIFTALPWLVAVAVEFIFPGWLLDHLMRLGRSGTAVRKTFIVIGMLIAMTVMGAAFTHDPAWALFWITLGTSGITISFCVTNSLPALIAPEGGVGATGSIMNSVNNLIGVSAPIVTGFVVQATGGFGAAFIVCAVILAIGIFFYTVVLGPIVQIPTAEERAALKAAQS</sequence>
<reference evidence="8" key="1">
    <citation type="submission" date="2016-03" db="EMBL/GenBank/DDBJ databases">
        <authorList>
            <person name="Ploux O."/>
        </authorList>
    </citation>
    <scope>NUCLEOTIDE SEQUENCE [LARGE SCALE GENOMIC DNA]</scope>
    <source>
        <strain evidence="8">BS258</strain>
    </source>
</reference>
<evidence type="ECO:0000256" key="2">
    <source>
        <dbReference type="ARBA" id="ARBA00022692"/>
    </source>
</evidence>